<evidence type="ECO:0000313" key="2">
    <source>
        <dbReference type="Proteomes" id="UP000195787"/>
    </source>
</evidence>
<protein>
    <submittedName>
        <fullName evidence="1">TniB NTP-binding protein</fullName>
    </submittedName>
</protein>
<dbReference type="InterPro" id="IPR027417">
    <property type="entry name" value="P-loop_NTPase"/>
</dbReference>
<dbReference type="SUPFAM" id="SSF52540">
    <property type="entry name" value="P-loop containing nucleoside triphosphate hydrolases"/>
    <property type="match status" value="1"/>
</dbReference>
<dbReference type="Gene3D" id="3.40.50.300">
    <property type="entry name" value="P-loop containing nucleotide triphosphate hydrolases"/>
    <property type="match status" value="1"/>
</dbReference>
<dbReference type="InterPro" id="IPR008868">
    <property type="entry name" value="TniB"/>
</dbReference>
<dbReference type="EMBL" id="FUHU01000022">
    <property type="protein sequence ID" value="SJM55425.1"/>
    <property type="molecule type" value="Genomic_DNA"/>
</dbReference>
<proteinExistence type="predicted"/>
<organism evidence="1 2">
    <name type="scientific">Agrococcus casei LMG 22410</name>
    <dbReference type="NCBI Taxonomy" id="1255656"/>
    <lineage>
        <taxon>Bacteria</taxon>
        <taxon>Bacillati</taxon>
        <taxon>Actinomycetota</taxon>
        <taxon>Actinomycetes</taxon>
        <taxon>Micrococcales</taxon>
        <taxon>Microbacteriaceae</taxon>
        <taxon>Agrococcus</taxon>
    </lineage>
</organism>
<dbReference type="AlphaFoldDB" id="A0A1R4FHK0"/>
<evidence type="ECO:0000313" key="1">
    <source>
        <dbReference type="EMBL" id="SJM55425.1"/>
    </source>
</evidence>
<keyword evidence="2" id="KW-1185">Reference proteome</keyword>
<dbReference type="Proteomes" id="UP000195787">
    <property type="component" value="Unassembled WGS sequence"/>
</dbReference>
<name>A0A1R4FHK0_9MICO</name>
<reference evidence="1 2" key="1">
    <citation type="submission" date="2017-02" db="EMBL/GenBank/DDBJ databases">
        <authorList>
            <person name="Peterson S.W."/>
        </authorList>
    </citation>
    <scope>NUCLEOTIDE SEQUENCE [LARGE SCALE GENOMIC DNA]</scope>
    <source>
        <strain evidence="1 2">LMG 22410</strain>
    </source>
</reference>
<gene>
    <name evidence="1" type="ORF">CZ674_04560</name>
</gene>
<accession>A0A1R4FHK0</accession>
<dbReference type="Pfam" id="PF05621">
    <property type="entry name" value="TniB"/>
    <property type="match status" value="1"/>
</dbReference>
<sequence length="272" mass="30900">MRADRWIGYSRASEALERLEALYEWPKKQRMPNLLLLGPTNNGKSMIIEKFRRLHPPISHVELEQVPVLAVQMPSDPSVSRFYVALQAALGAPLRPRQRVPEMEQATLSLLRAVGVRVLVIDELHNVLAGRGDTRREFLNVLRFLGNELRIPLVGVGTREAYMAIRSDDQLENRFEPFALPRWEPNDEGRTLLASFAAAFPLRRRSVIDTEDMARYLLTRSEGTIGELTRLLTDAAVAAIETGEEAINQRTLLVAPYVGPAERRRLFERELP</sequence>